<dbReference type="PANTHER" id="PTHR42103:SF2">
    <property type="entry name" value="AB HYDROLASE-1 DOMAIN-CONTAINING PROTEIN"/>
    <property type="match status" value="1"/>
</dbReference>
<organism evidence="2">
    <name type="scientific">freshwater metagenome</name>
    <dbReference type="NCBI Taxonomy" id="449393"/>
    <lineage>
        <taxon>unclassified sequences</taxon>
        <taxon>metagenomes</taxon>
        <taxon>ecological metagenomes</taxon>
    </lineage>
</organism>
<dbReference type="EMBL" id="CAEZVQ010000006">
    <property type="protein sequence ID" value="CAB4627615.1"/>
    <property type="molecule type" value="Genomic_DNA"/>
</dbReference>
<dbReference type="AlphaFoldDB" id="A0A6J6IT69"/>
<dbReference type="Pfam" id="PF12146">
    <property type="entry name" value="Hydrolase_4"/>
    <property type="match status" value="1"/>
</dbReference>
<name>A0A6J6IT69_9ZZZZ</name>
<proteinExistence type="predicted"/>
<dbReference type="PANTHER" id="PTHR42103">
    <property type="entry name" value="ALPHA/BETA-HYDROLASES SUPERFAMILY PROTEIN"/>
    <property type="match status" value="1"/>
</dbReference>
<evidence type="ECO:0000313" key="2">
    <source>
        <dbReference type="EMBL" id="CAB4627615.1"/>
    </source>
</evidence>
<dbReference type="SUPFAM" id="SSF53474">
    <property type="entry name" value="alpha/beta-Hydrolases"/>
    <property type="match status" value="1"/>
</dbReference>
<gene>
    <name evidence="2" type="ORF">UFOPK2086_00125</name>
</gene>
<dbReference type="InterPro" id="IPR029058">
    <property type="entry name" value="AB_hydrolase_fold"/>
</dbReference>
<feature type="domain" description="Serine aminopeptidase S33" evidence="1">
    <location>
        <begin position="27"/>
        <end position="124"/>
    </location>
</feature>
<sequence>MGAETVYLETLDGISIESDVLRTEQYPARAVVVIAHPHPQYGGDRFNHVVRALQDAAADLGCHSIAIDFRGVGNSGGIHDNGDAERLDLAAACELADMIEPDCPIIMAGYSFGSVVGLNVSNPYIAAWLAVAPPLPFMTSVPTAANNHRPKFLLVPEHDQFTSPTQLREAVTGWVNTTVVDLPGVDHFIMADGPRACRHILEMALLAIN</sequence>
<protein>
    <submittedName>
        <fullName evidence="2">Unannotated protein</fullName>
    </submittedName>
</protein>
<accession>A0A6J6IT69</accession>
<evidence type="ECO:0000259" key="1">
    <source>
        <dbReference type="Pfam" id="PF12146"/>
    </source>
</evidence>
<dbReference type="Gene3D" id="3.40.50.1820">
    <property type="entry name" value="alpha/beta hydrolase"/>
    <property type="match status" value="1"/>
</dbReference>
<reference evidence="2" key="1">
    <citation type="submission" date="2020-05" db="EMBL/GenBank/DDBJ databases">
        <authorList>
            <person name="Chiriac C."/>
            <person name="Salcher M."/>
            <person name="Ghai R."/>
            <person name="Kavagutti S V."/>
        </authorList>
    </citation>
    <scope>NUCLEOTIDE SEQUENCE</scope>
</reference>
<dbReference type="InterPro" id="IPR022742">
    <property type="entry name" value="Hydrolase_4"/>
</dbReference>